<dbReference type="Proteomes" id="UP000824540">
    <property type="component" value="Unassembled WGS sequence"/>
</dbReference>
<dbReference type="EMBL" id="JAFBMS010001516">
    <property type="protein sequence ID" value="KAG9329050.1"/>
    <property type="molecule type" value="Genomic_DNA"/>
</dbReference>
<proteinExistence type="predicted"/>
<dbReference type="OrthoDB" id="10464136at2759"/>
<evidence type="ECO:0000313" key="2">
    <source>
        <dbReference type="Proteomes" id="UP000824540"/>
    </source>
</evidence>
<evidence type="ECO:0000313" key="1">
    <source>
        <dbReference type="EMBL" id="KAG9329050.1"/>
    </source>
</evidence>
<organism evidence="1 2">
    <name type="scientific">Albula glossodonta</name>
    <name type="common">roundjaw bonefish</name>
    <dbReference type="NCBI Taxonomy" id="121402"/>
    <lineage>
        <taxon>Eukaryota</taxon>
        <taxon>Metazoa</taxon>
        <taxon>Chordata</taxon>
        <taxon>Craniata</taxon>
        <taxon>Vertebrata</taxon>
        <taxon>Euteleostomi</taxon>
        <taxon>Actinopterygii</taxon>
        <taxon>Neopterygii</taxon>
        <taxon>Teleostei</taxon>
        <taxon>Albuliformes</taxon>
        <taxon>Albulidae</taxon>
        <taxon>Albula</taxon>
    </lineage>
</organism>
<comment type="caution">
    <text evidence="1">The sequence shown here is derived from an EMBL/GenBank/DDBJ whole genome shotgun (WGS) entry which is preliminary data.</text>
</comment>
<name>A0A8T2MPJ9_9TELE</name>
<gene>
    <name evidence="1" type="ORF">JZ751_008208</name>
</gene>
<sequence>MMSCALRFSPEYQMDFYKGLDLSGVALIRELIISITLESLADCMDHDQEFIVECIFTLAAERAMSRITTVTKNFFQHPDLTSTTPQVLPTNGEI</sequence>
<dbReference type="AlphaFoldDB" id="A0A8T2MPJ9"/>
<protein>
    <submittedName>
        <fullName evidence="1">Uncharacterized protein</fullName>
    </submittedName>
</protein>
<reference evidence="1" key="1">
    <citation type="thesis" date="2021" institute="BYU ScholarsArchive" country="Provo, UT, USA">
        <title>Applications of and Algorithms for Genome Assembly and Genomic Analyses with an Emphasis on Marine Teleosts.</title>
        <authorList>
            <person name="Pickett B.D."/>
        </authorList>
    </citation>
    <scope>NUCLEOTIDE SEQUENCE</scope>
    <source>
        <strain evidence="1">HI-2016</strain>
    </source>
</reference>
<feature type="non-terminal residue" evidence="1">
    <location>
        <position position="94"/>
    </location>
</feature>
<accession>A0A8T2MPJ9</accession>
<keyword evidence="2" id="KW-1185">Reference proteome</keyword>